<dbReference type="OrthoDB" id="5244396at2"/>
<evidence type="ECO:0000313" key="2">
    <source>
        <dbReference type="EMBL" id="GEL95467.1"/>
    </source>
</evidence>
<proteinExistence type="predicted"/>
<keyword evidence="3" id="KW-1185">Reference proteome</keyword>
<keyword evidence="1" id="KW-0812">Transmembrane</keyword>
<evidence type="ECO:0008006" key="4">
    <source>
        <dbReference type="Google" id="ProtNLM"/>
    </source>
</evidence>
<accession>A0A511JBV0</accession>
<dbReference type="Proteomes" id="UP000321720">
    <property type="component" value="Unassembled WGS sequence"/>
</dbReference>
<organism evidence="2 3">
    <name type="scientific">Cellulomonas composti</name>
    <dbReference type="NCBI Taxonomy" id="266130"/>
    <lineage>
        <taxon>Bacteria</taxon>
        <taxon>Bacillati</taxon>
        <taxon>Actinomycetota</taxon>
        <taxon>Actinomycetes</taxon>
        <taxon>Micrococcales</taxon>
        <taxon>Cellulomonadaceae</taxon>
        <taxon>Cellulomonas</taxon>
    </lineage>
</organism>
<name>A0A511JBV0_9CELL</name>
<feature type="transmembrane region" description="Helical" evidence="1">
    <location>
        <begin position="182"/>
        <end position="203"/>
    </location>
</feature>
<keyword evidence="1" id="KW-1133">Transmembrane helix</keyword>
<comment type="caution">
    <text evidence="2">The sequence shown here is derived from an EMBL/GenBank/DDBJ whole genome shotgun (WGS) entry which is preliminary data.</text>
</comment>
<feature type="transmembrane region" description="Helical" evidence="1">
    <location>
        <begin position="242"/>
        <end position="262"/>
    </location>
</feature>
<dbReference type="RefSeq" id="WP_146843113.1">
    <property type="nucleotide sequence ID" value="NZ_BJWG01000009.1"/>
</dbReference>
<dbReference type="EMBL" id="BJWG01000009">
    <property type="protein sequence ID" value="GEL95467.1"/>
    <property type="molecule type" value="Genomic_DNA"/>
</dbReference>
<evidence type="ECO:0000313" key="3">
    <source>
        <dbReference type="Proteomes" id="UP000321720"/>
    </source>
</evidence>
<feature type="transmembrane region" description="Helical" evidence="1">
    <location>
        <begin position="113"/>
        <end position="142"/>
    </location>
</feature>
<feature type="transmembrane region" description="Helical" evidence="1">
    <location>
        <begin position="20"/>
        <end position="41"/>
    </location>
</feature>
<gene>
    <name evidence="2" type="ORF">CCO02nite_21250</name>
</gene>
<protein>
    <recommendedName>
        <fullName evidence="4">ABC transporter permease</fullName>
    </recommendedName>
</protein>
<feature type="transmembrane region" description="Helical" evidence="1">
    <location>
        <begin position="154"/>
        <end position="175"/>
    </location>
</feature>
<sequence>MRAALLVETRKITSTRMWWLLLVVMAGYMALLAAGLAWALTQADAALGATDGPAEPLTPDAVVRSVYTIAVSLGYVFPLLIGGLSYPSEVRHQTITPTYLFEPRRSVVLAAKLTTGGAVGVLFGLVGTLTCVLAGGGVLAALGEPTMLGEPGTWRTIALSALALTVWALVGVALGSVLTNQVAVVVVVLAFTQLVEPVIRLVLGLTSWGADLAAYLPGAAGEAISGGSLYSASGVGGDLLEWWQGLLVLIGYVAVLATVGRLTTLRRDVT</sequence>
<feature type="transmembrane region" description="Helical" evidence="1">
    <location>
        <begin position="61"/>
        <end position="81"/>
    </location>
</feature>
<evidence type="ECO:0000256" key="1">
    <source>
        <dbReference type="SAM" id="Phobius"/>
    </source>
</evidence>
<reference evidence="2 3" key="1">
    <citation type="submission" date="2019-07" db="EMBL/GenBank/DDBJ databases">
        <title>Whole genome shotgun sequence of Cellulomonas composti NBRC 100758.</title>
        <authorList>
            <person name="Hosoyama A."/>
            <person name="Uohara A."/>
            <person name="Ohji S."/>
            <person name="Ichikawa N."/>
        </authorList>
    </citation>
    <scope>NUCLEOTIDE SEQUENCE [LARGE SCALE GENOMIC DNA]</scope>
    <source>
        <strain evidence="2 3">NBRC 100758</strain>
    </source>
</reference>
<keyword evidence="1" id="KW-0472">Membrane</keyword>
<dbReference type="AlphaFoldDB" id="A0A511JBV0"/>